<evidence type="ECO:0000256" key="2">
    <source>
        <dbReference type="ARBA" id="ARBA00033753"/>
    </source>
</evidence>
<proteinExistence type="inferred from homology"/>
<accession>A0A4Y7RRV0</accession>
<name>A0A4Y7RRV0_9FIRM</name>
<evidence type="ECO:0000313" key="5">
    <source>
        <dbReference type="Proteomes" id="UP000297597"/>
    </source>
</evidence>
<keyword evidence="5" id="KW-1185">Reference proteome</keyword>
<gene>
    <name evidence="4" type="ORF">Pmgp_01627</name>
</gene>
<dbReference type="AlphaFoldDB" id="A0A4Y7RRV0"/>
<dbReference type="InterPro" id="IPR023370">
    <property type="entry name" value="TrmO-like_N"/>
</dbReference>
<dbReference type="NCBIfam" id="TIGR00104">
    <property type="entry name" value="tRNA_TsaA"/>
    <property type="match status" value="1"/>
</dbReference>
<dbReference type="PROSITE" id="PS51668">
    <property type="entry name" value="TSAA_2"/>
    <property type="match status" value="1"/>
</dbReference>
<dbReference type="Pfam" id="PF01980">
    <property type="entry name" value="TrmO_N"/>
    <property type="match status" value="1"/>
</dbReference>
<comment type="caution">
    <text evidence="4">The sequence shown here is derived from an EMBL/GenBank/DDBJ whole genome shotgun (WGS) entry which is preliminary data.</text>
</comment>
<dbReference type="InterPro" id="IPR040372">
    <property type="entry name" value="YaeB-like"/>
</dbReference>
<protein>
    <submittedName>
        <fullName evidence="4">S-adenosyl-L-methionine-binding protein</fullName>
    </submittedName>
</protein>
<reference evidence="4 5" key="1">
    <citation type="journal article" date="2018" name="Environ. Microbiol.">
        <title>Novel energy conservation strategies and behaviour of Pelotomaculum schinkii driving syntrophic propionate catabolism.</title>
        <authorList>
            <person name="Hidalgo-Ahumada C.A.P."/>
            <person name="Nobu M.K."/>
            <person name="Narihiro T."/>
            <person name="Tamaki H."/>
            <person name="Liu W.T."/>
            <person name="Kamagata Y."/>
            <person name="Stams A.J.M."/>
            <person name="Imachi H."/>
            <person name="Sousa D.Z."/>
        </authorList>
    </citation>
    <scope>NUCLEOTIDE SEQUENCE [LARGE SCALE GENOMIC DNA]</scope>
    <source>
        <strain evidence="4 5">MGP</strain>
    </source>
</reference>
<sequence>MLENIVIRPVGVVKSDLLDHKAVPDFEQKAVVEVFREYAGALRRIEKNSHLWILTWFHLARRDALTATPYRVNPNSLSYGVFALRTPVRPNPVGLSLVQLDRVAGTALHVTGMDAVNGTPVLDIKPYFENDIIFSPRTPHIYPFKREMRRNTLLKLALAHHQEECAGLLLAVRMGLIAEEQLGQLITPDLRVTVEGSPCLADTIQGLSRARLANPPRFEYRPSESPGRTVWRRGGKVLSITACRMIDKEDFLRLYDSDIMEVTMQVI</sequence>
<comment type="similarity">
    <text evidence="2">Belongs to the tRNA methyltransferase O family.</text>
</comment>
<feature type="domain" description="TsaA-like" evidence="3">
    <location>
        <begin position="7"/>
        <end position="136"/>
    </location>
</feature>
<organism evidence="4 5">
    <name type="scientific">Pelotomaculum propionicicum</name>
    <dbReference type="NCBI Taxonomy" id="258475"/>
    <lineage>
        <taxon>Bacteria</taxon>
        <taxon>Bacillati</taxon>
        <taxon>Bacillota</taxon>
        <taxon>Clostridia</taxon>
        <taxon>Eubacteriales</taxon>
        <taxon>Desulfotomaculaceae</taxon>
        <taxon>Pelotomaculum</taxon>
    </lineage>
</organism>
<dbReference type="SUPFAM" id="SSF143555">
    <property type="entry name" value="FwdE-like"/>
    <property type="match status" value="1"/>
</dbReference>
<evidence type="ECO:0000256" key="1">
    <source>
        <dbReference type="ARBA" id="ARBA00022691"/>
    </source>
</evidence>
<dbReference type="RefSeq" id="WP_134213495.1">
    <property type="nucleotide sequence ID" value="NZ_QFFZ01000014.1"/>
</dbReference>
<dbReference type="SUPFAM" id="SSF118196">
    <property type="entry name" value="YaeB-like"/>
    <property type="match status" value="1"/>
</dbReference>
<dbReference type="Gene3D" id="3.30.1330.130">
    <property type="match status" value="1"/>
</dbReference>
<dbReference type="CDD" id="cd09281">
    <property type="entry name" value="UPF0066"/>
    <property type="match status" value="1"/>
</dbReference>
<evidence type="ECO:0000259" key="3">
    <source>
        <dbReference type="PROSITE" id="PS51668"/>
    </source>
</evidence>
<evidence type="ECO:0000313" key="4">
    <source>
        <dbReference type="EMBL" id="TEB11439.1"/>
    </source>
</evidence>
<dbReference type="Proteomes" id="UP000297597">
    <property type="component" value="Unassembled WGS sequence"/>
</dbReference>
<dbReference type="PANTHER" id="PTHR12818">
    <property type="entry name" value="TRNA (ADENINE(37)-N6)-METHYLTRANSFERASE"/>
    <property type="match status" value="1"/>
</dbReference>
<dbReference type="Gene3D" id="2.40.30.70">
    <property type="entry name" value="YaeB-like"/>
    <property type="match status" value="1"/>
</dbReference>
<dbReference type="PANTHER" id="PTHR12818:SF0">
    <property type="entry name" value="TRNA (ADENINE(37)-N6)-METHYLTRANSFERASE"/>
    <property type="match status" value="1"/>
</dbReference>
<dbReference type="EMBL" id="QFFZ01000014">
    <property type="protein sequence ID" value="TEB11439.1"/>
    <property type="molecule type" value="Genomic_DNA"/>
</dbReference>
<dbReference type="Pfam" id="PF02663">
    <property type="entry name" value="FmdE"/>
    <property type="match status" value="1"/>
</dbReference>
<keyword evidence="1" id="KW-0949">S-adenosyl-L-methionine</keyword>
<dbReference type="InterPro" id="IPR003814">
    <property type="entry name" value="FmdEsu_dom"/>
</dbReference>
<dbReference type="InterPro" id="IPR036413">
    <property type="entry name" value="YaeB-like_sf"/>
</dbReference>
<dbReference type="OrthoDB" id="9804309at2"/>
<dbReference type="InterPro" id="IPR036414">
    <property type="entry name" value="YaeB_N_sf"/>
</dbReference>